<gene>
    <name evidence="6" type="ORF">GCM10009809_22680</name>
</gene>
<keyword evidence="3" id="KW-0175">Coiled coil</keyword>
<feature type="region of interest" description="Disordered" evidence="4">
    <location>
        <begin position="852"/>
        <end position="873"/>
    </location>
</feature>
<name>A0ABP4VJ48_9MICO</name>
<dbReference type="InterPro" id="IPR000792">
    <property type="entry name" value="Tscrpt_reg_LuxR_C"/>
</dbReference>
<dbReference type="PANTHER" id="PTHR16305">
    <property type="entry name" value="TESTICULAR SOLUBLE ADENYLYL CYCLASE"/>
    <property type="match status" value="1"/>
</dbReference>
<evidence type="ECO:0000259" key="5">
    <source>
        <dbReference type="PROSITE" id="PS50043"/>
    </source>
</evidence>
<evidence type="ECO:0000313" key="6">
    <source>
        <dbReference type="EMBL" id="GAA1726403.1"/>
    </source>
</evidence>
<evidence type="ECO:0000256" key="4">
    <source>
        <dbReference type="SAM" id="MobiDB-lite"/>
    </source>
</evidence>
<sequence length="929" mass="98756">MLVGALTRRPALVVVSGEAGIGKTRLVRAAVTTPGVCRHAVVGSSRWARVPVPLGPLVEGLRHHAATLATLALPAVAGALRPWLPELCDVLPPDAGPPGDVDTARHRVLRAVREVVGALGDVVVVLEDVDRADDLTLELVGYLAADPPPGLGLVVTFRDDEQRTPLPDLIAHARAVHRATLRLGPLSVDGTRQLAASLTDAELLPDDVAEGLHERSGGVPLVVEELVGALADQGLLVGDDETVALRPGPSTVPEVVREAVLARARALSPQARRIVDVAAVLHRPTTVDVLAACASTTEESALEAIEEALRAGVLVEHGAEPGFRHPLAAEAVHDAVPRLRRIRLHARAADVLERLGAEPARVAPHRWHAGQLDAWAVAVERAAQEAVERGDDGRAARLLEDLLRHGPLPDDRWAETAVRLGRAAVRSIHTGPEVLDLLERATGLAGDRSDRGELHLAIALLRSQVDRDPQSRREHYLRAVDDLGDRPDLQAWAMVGLGEPTYPGRRPDETRRWLHRSLAAVPAVAAGPDRVFLWGKAAMVLVAMGDPAWRARVDDMVGTTGGVPAGRRETSAFESVAADAAYSGHHDLARDLIGAVPDAAASEAGPGIALRVRRTAAAIDYCTGRWDGLDRRLLVLARNAGAYPSVRVATDALRGSLALARGDLVRAERLLERAVRERDAADLRPIPAGALIRLLAARDRPADAFDLGRRVLDHARGSGLLAPAVRVLPFWVGTALRVGEADAAAAVVGDLARDLVGLDVPLARAAERHATGLVERGAREWERAAATLLEAATAYDRRGCRYEAAMTRELAGGCLLDAGDPGAPALLTAALDTYRTLGATWDEARAARTARSAGIAAPARHRGGRRGYGEELSPREQEVAALAAVGRTDREIARELHLSPRTVEKHVAAARRKLGAATRSALAHRLGVR</sequence>
<dbReference type="PANTHER" id="PTHR16305:SF35">
    <property type="entry name" value="TRANSCRIPTIONAL ACTIVATOR DOMAIN"/>
    <property type="match status" value="1"/>
</dbReference>
<evidence type="ECO:0000313" key="7">
    <source>
        <dbReference type="Proteomes" id="UP001501138"/>
    </source>
</evidence>
<evidence type="ECO:0000256" key="1">
    <source>
        <dbReference type="ARBA" id="ARBA00022741"/>
    </source>
</evidence>
<proteinExistence type="predicted"/>
<dbReference type="SMART" id="SM00421">
    <property type="entry name" value="HTH_LUXR"/>
    <property type="match status" value="1"/>
</dbReference>
<keyword evidence="7" id="KW-1185">Reference proteome</keyword>
<dbReference type="InterPro" id="IPR036388">
    <property type="entry name" value="WH-like_DNA-bd_sf"/>
</dbReference>
<dbReference type="Gene3D" id="1.10.10.10">
    <property type="entry name" value="Winged helix-like DNA-binding domain superfamily/Winged helix DNA-binding domain"/>
    <property type="match status" value="1"/>
</dbReference>
<accession>A0ABP4VJ48</accession>
<organism evidence="6 7">
    <name type="scientific">Isoptericola hypogeus</name>
    <dbReference type="NCBI Taxonomy" id="300179"/>
    <lineage>
        <taxon>Bacteria</taxon>
        <taxon>Bacillati</taxon>
        <taxon>Actinomycetota</taxon>
        <taxon>Actinomycetes</taxon>
        <taxon>Micrococcales</taxon>
        <taxon>Promicromonosporaceae</taxon>
        <taxon>Isoptericola</taxon>
    </lineage>
</organism>
<dbReference type="PROSITE" id="PS50043">
    <property type="entry name" value="HTH_LUXR_2"/>
    <property type="match status" value="1"/>
</dbReference>
<dbReference type="SUPFAM" id="SSF52540">
    <property type="entry name" value="P-loop containing nucleoside triphosphate hydrolases"/>
    <property type="match status" value="1"/>
</dbReference>
<keyword evidence="2" id="KW-0067">ATP-binding</keyword>
<dbReference type="SUPFAM" id="SSF46894">
    <property type="entry name" value="C-terminal effector domain of the bipartite response regulators"/>
    <property type="match status" value="1"/>
</dbReference>
<keyword evidence="1" id="KW-0547">Nucleotide-binding</keyword>
<dbReference type="InterPro" id="IPR016032">
    <property type="entry name" value="Sig_transdc_resp-reg_C-effctor"/>
</dbReference>
<dbReference type="Pfam" id="PF13191">
    <property type="entry name" value="AAA_16"/>
    <property type="match status" value="1"/>
</dbReference>
<protein>
    <submittedName>
        <fullName evidence="6">LuxR family transcriptional regulator</fullName>
    </submittedName>
</protein>
<comment type="caution">
    <text evidence="6">The sequence shown here is derived from an EMBL/GenBank/DDBJ whole genome shotgun (WGS) entry which is preliminary data.</text>
</comment>
<feature type="domain" description="HTH luxR-type" evidence="5">
    <location>
        <begin position="865"/>
        <end position="929"/>
    </location>
</feature>
<evidence type="ECO:0000256" key="2">
    <source>
        <dbReference type="ARBA" id="ARBA00022840"/>
    </source>
</evidence>
<dbReference type="InterPro" id="IPR027417">
    <property type="entry name" value="P-loop_NTPase"/>
</dbReference>
<dbReference type="InterPro" id="IPR041664">
    <property type="entry name" value="AAA_16"/>
</dbReference>
<dbReference type="CDD" id="cd06170">
    <property type="entry name" value="LuxR_C_like"/>
    <property type="match status" value="1"/>
</dbReference>
<dbReference type="EMBL" id="BAAAPM010000004">
    <property type="protein sequence ID" value="GAA1726403.1"/>
    <property type="molecule type" value="Genomic_DNA"/>
</dbReference>
<feature type="coiled-coil region" evidence="3">
    <location>
        <begin position="657"/>
        <end position="684"/>
    </location>
</feature>
<reference evidence="7" key="1">
    <citation type="journal article" date="2019" name="Int. J. Syst. Evol. Microbiol.">
        <title>The Global Catalogue of Microorganisms (GCM) 10K type strain sequencing project: providing services to taxonomists for standard genome sequencing and annotation.</title>
        <authorList>
            <consortium name="The Broad Institute Genomics Platform"/>
            <consortium name="The Broad Institute Genome Sequencing Center for Infectious Disease"/>
            <person name="Wu L."/>
            <person name="Ma J."/>
        </authorList>
    </citation>
    <scope>NUCLEOTIDE SEQUENCE [LARGE SCALE GENOMIC DNA]</scope>
    <source>
        <strain evidence="7">JCM 15589</strain>
    </source>
</reference>
<dbReference type="PRINTS" id="PR00038">
    <property type="entry name" value="HTHLUXR"/>
</dbReference>
<dbReference type="Proteomes" id="UP001501138">
    <property type="component" value="Unassembled WGS sequence"/>
</dbReference>
<dbReference type="Pfam" id="PF00196">
    <property type="entry name" value="GerE"/>
    <property type="match status" value="1"/>
</dbReference>
<evidence type="ECO:0000256" key="3">
    <source>
        <dbReference type="SAM" id="Coils"/>
    </source>
</evidence>